<dbReference type="PANTHER" id="PTHR30126">
    <property type="entry name" value="HTH-TYPE TRANSCRIPTIONAL REGULATOR"/>
    <property type="match status" value="1"/>
</dbReference>
<dbReference type="SUPFAM" id="SSF53850">
    <property type="entry name" value="Periplasmic binding protein-like II"/>
    <property type="match status" value="1"/>
</dbReference>
<evidence type="ECO:0000256" key="4">
    <source>
        <dbReference type="ARBA" id="ARBA00023163"/>
    </source>
</evidence>
<dbReference type="InterPro" id="IPR036388">
    <property type="entry name" value="WH-like_DNA-bd_sf"/>
</dbReference>
<proteinExistence type="inferred from homology"/>
<dbReference type="PROSITE" id="PS50931">
    <property type="entry name" value="HTH_LYSR"/>
    <property type="match status" value="1"/>
</dbReference>
<gene>
    <name evidence="6" type="ORF">LNL84_08985</name>
</gene>
<dbReference type="Pfam" id="PF03466">
    <property type="entry name" value="LysR_substrate"/>
    <property type="match status" value="1"/>
</dbReference>
<keyword evidence="4" id="KW-0804">Transcription</keyword>
<keyword evidence="2" id="KW-0805">Transcription regulation</keyword>
<dbReference type="InterPro" id="IPR005119">
    <property type="entry name" value="LysR_subst-bd"/>
</dbReference>
<dbReference type="CDD" id="cd05466">
    <property type="entry name" value="PBP2_LTTR_substrate"/>
    <property type="match status" value="1"/>
</dbReference>
<evidence type="ECO:0000259" key="5">
    <source>
        <dbReference type="PROSITE" id="PS50931"/>
    </source>
</evidence>
<dbReference type="Gene3D" id="1.10.10.10">
    <property type="entry name" value="Winged helix-like DNA-binding domain superfamily/Winged helix DNA-binding domain"/>
    <property type="match status" value="1"/>
</dbReference>
<dbReference type="SUPFAM" id="SSF46785">
    <property type="entry name" value="Winged helix' DNA-binding domain"/>
    <property type="match status" value="1"/>
</dbReference>
<feature type="domain" description="HTH lysR-type" evidence="5">
    <location>
        <begin position="2"/>
        <end position="59"/>
    </location>
</feature>
<evidence type="ECO:0000256" key="3">
    <source>
        <dbReference type="ARBA" id="ARBA00023125"/>
    </source>
</evidence>
<dbReference type="Gene3D" id="3.40.190.290">
    <property type="match status" value="1"/>
</dbReference>
<evidence type="ECO:0000256" key="2">
    <source>
        <dbReference type="ARBA" id="ARBA00023015"/>
    </source>
</evidence>
<keyword evidence="7" id="KW-1185">Reference proteome</keyword>
<dbReference type="PRINTS" id="PR00039">
    <property type="entry name" value="HTHLYSR"/>
</dbReference>
<dbReference type="GO" id="GO:0003700">
    <property type="term" value="F:DNA-binding transcription factor activity"/>
    <property type="evidence" value="ECO:0007669"/>
    <property type="project" value="InterPro"/>
</dbReference>
<dbReference type="EMBL" id="JAJNNZ010000005">
    <property type="protein sequence ID" value="MCJ2376968.1"/>
    <property type="molecule type" value="Genomic_DNA"/>
</dbReference>
<dbReference type="InterPro" id="IPR000847">
    <property type="entry name" value="LysR_HTH_N"/>
</dbReference>
<comment type="similarity">
    <text evidence="1">Belongs to the LysR transcriptional regulatory family.</text>
</comment>
<dbReference type="FunFam" id="1.10.10.10:FF:000001">
    <property type="entry name" value="LysR family transcriptional regulator"/>
    <property type="match status" value="1"/>
</dbReference>
<evidence type="ECO:0000256" key="1">
    <source>
        <dbReference type="ARBA" id="ARBA00009437"/>
    </source>
</evidence>
<name>A0A9X1WAF9_9VIBR</name>
<reference evidence="6" key="1">
    <citation type="submission" date="2021-11" db="EMBL/GenBank/DDBJ databases">
        <title>Vibrio ZSDE26 sp. nov. and Vibrio ZSDZ34 sp. nov., isolated from coastal seawater in Qingdao.</title>
        <authorList>
            <person name="Zhang P."/>
        </authorList>
    </citation>
    <scope>NUCLEOTIDE SEQUENCE</scope>
    <source>
        <strain evidence="6">ZSDZ34</strain>
    </source>
</reference>
<dbReference type="AlphaFoldDB" id="A0A9X1WAF9"/>
<evidence type="ECO:0000313" key="6">
    <source>
        <dbReference type="EMBL" id="MCJ2376968.1"/>
    </source>
</evidence>
<dbReference type="Proteomes" id="UP001139488">
    <property type="component" value="Unassembled WGS sequence"/>
</dbReference>
<dbReference type="InterPro" id="IPR036390">
    <property type="entry name" value="WH_DNA-bd_sf"/>
</dbReference>
<dbReference type="PANTHER" id="PTHR30126:SF91">
    <property type="entry name" value="LYSR FAMILY TRANSCRIPTIONAL REGULATOR"/>
    <property type="match status" value="1"/>
</dbReference>
<dbReference type="GO" id="GO:0000976">
    <property type="term" value="F:transcription cis-regulatory region binding"/>
    <property type="evidence" value="ECO:0007669"/>
    <property type="project" value="TreeGrafter"/>
</dbReference>
<sequence length="291" mass="32013">MLNIEQLVAFVAAAEQGSFSAAARHLGKSQSSVSIGVNNLEVDLGVTLFDRSTKYPKLTPQGVRMLSQAKVLLRQAERIRNYSQSSVDNVEDILTIGIDPLLPFSIIESAIEKMSQRFPFTQLNVLRLSADSLTSAVSNNDVDLGFNIASDAVPEGLDFVSVGNVEWVCICSPDSMFADMPQVSNETLIGERQIACRSMVENAVLRAQGLFSQEVWRADDQEDVVKLVEQGIGWAVVPKDLMLEKKSMGTLIDFRPEFQRHEMLMSADVLWKSNAQLGPAAKYLCEILGAL</sequence>
<protein>
    <submittedName>
        <fullName evidence="6">LysR family transcriptional regulator</fullName>
    </submittedName>
</protein>
<organism evidence="6 7">
    <name type="scientific">Vibrio gelatinilyticus</name>
    <dbReference type="NCBI Taxonomy" id="2893468"/>
    <lineage>
        <taxon>Bacteria</taxon>
        <taxon>Pseudomonadati</taxon>
        <taxon>Pseudomonadota</taxon>
        <taxon>Gammaproteobacteria</taxon>
        <taxon>Vibrionales</taxon>
        <taxon>Vibrionaceae</taxon>
        <taxon>Vibrio</taxon>
    </lineage>
</organism>
<dbReference type="Pfam" id="PF00126">
    <property type="entry name" value="HTH_1"/>
    <property type="match status" value="1"/>
</dbReference>
<dbReference type="RefSeq" id="WP_244356887.1">
    <property type="nucleotide sequence ID" value="NZ_JAJNNZ010000005.1"/>
</dbReference>
<evidence type="ECO:0000313" key="7">
    <source>
        <dbReference type="Proteomes" id="UP001139488"/>
    </source>
</evidence>
<keyword evidence="3" id="KW-0238">DNA-binding</keyword>
<comment type="caution">
    <text evidence="6">The sequence shown here is derived from an EMBL/GenBank/DDBJ whole genome shotgun (WGS) entry which is preliminary data.</text>
</comment>
<accession>A0A9X1WAF9</accession>